<dbReference type="STRING" id="46731.A0A3M6URW3"/>
<feature type="domain" description="Aldehyde dehydrogenase" evidence="2">
    <location>
        <begin position="34"/>
        <end position="88"/>
    </location>
</feature>
<evidence type="ECO:0000313" key="3">
    <source>
        <dbReference type="EMBL" id="RMX56400.1"/>
    </source>
</evidence>
<proteinExistence type="predicted"/>
<comment type="caution">
    <text evidence="3">The sequence shown here is derived from an EMBL/GenBank/DDBJ whole genome shotgun (WGS) entry which is preliminary data.</text>
</comment>
<sequence length="133" mass="14726">MRWSPTREALDYKTNSPQQHLKECIGNSMENLHTDIRVERLAEDAGFPPGVVNTIPCSRDNVNQVTDALLGNDIVAKMSFTGSTATGKPGEFVDCKEEVKKFRKGLTKDSNFHSIWLLSIIGKTFGIRISSVA</sequence>
<dbReference type="PANTHER" id="PTHR43353">
    <property type="entry name" value="SUCCINATE-SEMIALDEHYDE DEHYDROGENASE, MITOCHONDRIAL"/>
    <property type="match status" value="1"/>
</dbReference>
<dbReference type="GO" id="GO:0004777">
    <property type="term" value="F:succinate-semialdehyde dehydrogenase (NAD+) activity"/>
    <property type="evidence" value="ECO:0007669"/>
    <property type="project" value="TreeGrafter"/>
</dbReference>
<organism evidence="3 4">
    <name type="scientific">Pocillopora damicornis</name>
    <name type="common">Cauliflower coral</name>
    <name type="synonym">Millepora damicornis</name>
    <dbReference type="NCBI Taxonomy" id="46731"/>
    <lineage>
        <taxon>Eukaryota</taxon>
        <taxon>Metazoa</taxon>
        <taxon>Cnidaria</taxon>
        <taxon>Anthozoa</taxon>
        <taxon>Hexacorallia</taxon>
        <taxon>Scleractinia</taxon>
        <taxon>Astrocoeniina</taxon>
        <taxon>Pocilloporidae</taxon>
        <taxon>Pocillopora</taxon>
    </lineage>
</organism>
<name>A0A3M6URW3_POCDA</name>
<dbReference type="InterPro" id="IPR015590">
    <property type="entry name" value="Aldehyde_DH_dom"/>
</dbReference>
<dbReference type="OrthoDB" id="310895at2759"/>
<keyword evidence="4" id="KW-1185">Reference proteome</keyword>
<dbReference type="SUPFAM" id="SSF53720">
    <property type="entry name" value="ALDH-like"/>
    <property type="match status" value="1"/>
</dbReference>
<dbReference type="InterPro" id="IPR016162">
    <property type="entry name" value="Ald_DH_N"/>
</dbReference>
<reference evidence="3 4" key="1">
    <citation type="journal article" date="2018" name="Sci. Rep.">
        <title>Comparative analysis of the Pocillopora damicornis genome highlights role of immune system in coral evolution.</title>
        <authorList>
            <person name="Cunning R."/>
            <person name="Bay R.A."/>
            <person name="Gillette P."/>
            <person name="Baker A.C."/>
            <person name="Traylor-Knowles N."/>
        </authorList>
    </citation>
    <scope>NUCLEOTIDE SEQUENCE [LARGE SCALE GENOMIC DNA]</scope>
    <source>
        <strain evidence="3">RSMAS</strain>
        <tissue evidence="3">Whole animal</tissue>
    </source>
</reference>
<accession>A0A3M6URW3</accession>
<evidence type="ECO:0000313" key="4">
    <source>
        <dbReference type="Proteomes" id="UP000275408"/>
    </source>
</evidence>
<protein>
    <recommendedName>
        <fullName evidence="2">Aldehyde dehydrogenase domain-containing protein</fullName>
    </recommendedName>
</protein>
<keyword evidence="1" id="KW-0560">Oxidoreductase</keyword>
<dbReference type="GO" id="GO:0009450">
    <property type="term" value="P:gamma-aminobutyric acid catabolic process"/>
    <property type="evidence" value="ECO:0007669"/>
    <property type="project" value="TreeGrafter"/>
</dbReference>
<dbReference type="Pfam" id="PF00171">
    <property type="entry name" value="Aldedh"/>
    <property type="match status" value="1"/>
</dbReference>
<gene>
    <name evidence="3" type="ORF">pdam_00023150</name>
</gene>
<evidence type="ECO:0000256" key="1">
    <source>
        <dbReference type="ARBA" id="ARBA00023002"/>
    </source>
</evidence>
<evidence type="ECO:0000259" key="2">
    <source>
        <dbReference type="Pfam" id="PF00171"/>
    </source>
</evidence>
<dbReference type="InterPro" id="IPR016161">
    <property type="entry name" value="Ald_DH/histidinol_DH"/>
</dbReference>
<dbReference type="Proteomes" id="UP000275408">
    <property type="component" value="Unassembled WGS sequence"/>
</dbReference>
<dbReference type="EMBL" id="RCHS01000847">
    <property type="protein sequence ID" value="RMX56400.1"/>
    <property type="molecule type" value="Genomic_DNA"/>
</dbReference>
<dbReference type="PANTHER" id="PTHR43353:SF5">
    <property type="entry name" value="SUCCINATE-SEMIALDEHYDE DEHYDROGENASE, MITOCHONDRIAL"/>
    <property type="match status" value="1"/>
</dbReference>
<dbReference type="Gene3D" id="3.40.605.10">
    <property type="entry name" value="Aldehyde Dehydrogenase, Chain A, domain 1"/>
    <property type="match status" value="1"/>
</dbReference>
<dbReference type="InterPro" id="IPR050740">
    <property type="entry name" value="Aldehyde_DH_Superfamily"/>
</dbReference>
<dbReference type="AlphaFoldDB" id="A0A3M6URW3"/>